<gene>
    <name evidence="1" type="ORF">E2C01_064424</name>
</gene>
<evidence type="ECO:0000313" key="2">
    <source>
        <dbReference type="Proteomes" id="UP000324222"/>
    </source>
</evidence>
<dbReference type="EMBL" id="VSRR010030696">
    <property type="protein sequence ID" value="MPC70183.1"/>
    <property type="molecule type" value="Genomic_DNA"/>
</dbReference>
<dbReference type="Proteomes" id="UP000324222">
    <property type="component" value="Unassembled WGS sequence"/>
</dbReference>
<organism evidence="1 2">
    <name type="scientific">Portunus trituberculatus</name>
    <name type="common">Swimming crab</name>
    <name type="synonym">Neptunus trituberculatus</name>
    <dbReference type="NCBI Taxonomy" id="210409"/>
    <lineage>
        <taxon>Eukaryota</taxon>
        <taxon>Metazoa</taxon>
        <taxon>Ecdysozoa</taxon>
        <taxon>Arthropoda</taxon>
        <taxon>Crustacea</taxon>
        <taxon>Multicrustacea</taxon>
        <taxon>Malacostraca</taxon>
        <taxon>Eumalacostraca</taxon>
        <taxon>Eucarida</taxon>
        <taxon>Decapoda</taxon>
        <taxon>Pleocyemata</taxon>
        <taxon>Brachyura</taxon>
        <taxon>Eubrachyura</taxon>
        <taxon>Portunoidea</taxon>
        <taxon>Portunidae</taxon>
        <taxon>Portuninae</taxon>
        <taxon>Portunus</taxon>
    </lineage>
</organism>
<accession>A0A5B7HJ18</accession>
<name>A0A5B7HJ18_PORTR</name>
<evidence type="ECO:0000313" key="1">
    <source>
        <dbReference type="EMBL" id="MPC70183.1"/>
    </source>
</evidence>
<sequence length="102" mass="11008">MRLAKPPSRGLQVRAAPLRLGSLRPPLDAAGRDSSAQGQVSVILSKLKATNYCRPIVGARWPGRDSPNGLRGEKGGRAVQEVTWYWEGTGDVAGRKMAVLDR</sequence>
<proteinExistence type="predicted"/>
<comment type="caution">
    <text evidence="1">The sequence shown here is derived from an EMBL/GenBank/DDBJ whole genome shotgun (WGS) entry which is preliminary data.</text>
</comment>
<dbReference type="AlphaFoldDB" id="A0A5B7HJ18"/>
<protein>
    <submittedName>
        <fullName evidence="1">Uncharacterized protein</fullName>
    </submittedName>
</protein>
<reference evidence="1 2" key="1">
    <citation type="submission" date="2019-05" db="EMBL/GenBank/DDBJ databases">
        <title>Another draft genome of Portunus trituberculatus and its Hox gene families provides insights of decapod evolution.</title>
        <authorList>
            <person name="Jeong J.-H."/>
            <person name="Song I."/>
            <person name="Kim S."/>
            <person name="Choi T."/>
            <person name="Kim D."/>
            <person name="Ryu S."/>
            <person name="Kim W."/>
        </authorList>
    </citation>
    <scope>NUCLEOTIDE SEQUENCE [LARGE SCALE GENOMIC DNA]</scope>
    <source>
        <tissue evidence="1">Muscle</tissue>
    </source>
</reference>
<keyword evidence="2" id="KW-1185">Reference proteome</keyword>